<accession>A0A9D4F0W9</accession>
<reference evidence="1" key="2">
    <citation type="submission" date="2020-11" db="EMBL/GenBank/DDBJ databases">
        <authorList>
            <person name="McCartney M.A."/>
            <person name="Auch B."/>
            <person name="Kono T."/>
            <person name="Mallez S."/>
            <person name="Becker A."/>
            <person name="Gohl D.M."/>
            <person name="Silverstein K.A.T."/>
            <person name="Koren S."/>
            <person name="Bechman K.B."/>
            <person name="Herman A."/>
            <person name="Abrahante J.E."/>
            <person name="Garbe J."/>
        </authorList>
    </citation>
    <scope>NUCLEOTIDE SEQUENCE</scope>
    <source>
        <strain evidence="1">Duluth1</strain>
        <tissue evidence="1">Whole animal</tissue>
    </source>
</reference>
<reference evidence="1" key="1">
    <citation type="journal article" date="2019" name="bioRxiv">
        <title>The Genome of the Zebra Mussel, Dreissena polymorpha: A Resource for Invasive Species Research.</title>
        <authorList>
            <person name="McCartney M.A."/>
            <person name="Auch B."/>
            <person name="Kono T."/>
            <person name="Mallez S."/>
            <person name="Zhang Y."/>
            <person name="Obille A."/>
            <person name="Becker A."/>
            <person name="Abrahante J.E."/>
            <person name="Garbe J."/>
            <person name="Badalamenti J.P."/>
            <person name="Herman A."/>
            <person name="Mangelson H."/>
            <person name="Liachko I."/>
            <person name="Sullivan S."/>
            <person name="Sone E.D."/>
            <person name="Koren S."/>
            <person name="Silverstein K.A.T."/>
            <person name="Beckman K.B."/>
            <person name="Gohl D.M."/>
        </authorList>
    </citation>
    <scope>NUCLEOTIDE SEQUENCE</scope>
    <source>
        <strain evidence="1">Duluth1</strain>
        <tissue evidence="1">Whole animal</tissue>
    </source>
</reference>
<dbReference type="EMBL" id="JAIWYP010000008">
    <property type="protein sequence ID" value="KAH3787650.1"/>
    <property type="molecule type" value="Genomic_DNA"/>
</dbReference>
<keyword evidence="2" id="KW-1185">Reference proteome</keyword>
<proteinExistence type="predicted"/>
<evidence type="ECO:0000313" key="1">
    <source>
        <dbReference type="EMBL" id="KAH3787650.1"/>
    </source>
</evidence>
<comment type="caution">
    <text evidence="1">The sequence shown here is derived from an EMBL/GenBank/DDBJ whole genome shotgun (WGS) entry which is preliminary data.</text>
</comment>
<organism evidence="1 2">
    <name type="scientific">Dreissena polymorpha</name>
    <name type="common">Zebra mussel</name>
    <name type="synonym">Mytilus polymorpha</name>
    <dbReference type="NCBI Taxonomy" id="45954"/>
    <lineage>
        <taxon>Eukaryota</taxon>
        <taxon>Metazoa</taxon>
        <taxon>Spiralia</taxon>
        <taxon>Lophotrochozoa</taxon>
        <taxon>Mollusca</taxon>
        <taxon>Bivalvia</taxon>
        <taxon>Autobranchia</taxon>
        <taxon>Heteroconchia</taxon>
        <taxon>Euheterodonta</taxon>
        <taxon>Imparidentia</taxon>
        <taxon>Neoheterodontei</taxon>
        <taxon>Myida</taxon>
        <taxon>Dreissenoidea</taxon>
        <taxon>Dreissenidae</taxon>
        <taxon>Dreissena</taxon>
    </lineage>
</organism>
<protein>
    <submittedName>
        <fullName evidence="1">Uncharacterized protein</fullName>
    </submittedName>
</protein>
<name>A0A9D4F0W9_DREPO</name>
<dbReference type="Proteomes" id="UP000828390">
    <property type="component" value="Unassembled WGS sequence"/>
</dbReference>
<evidence type="ECO:0000313" key="2">
    <source>
        <dbReference type="Proteomes" id="UP000828390"/>
    </source>
</evidence>
<sequence length="80" mass="8778">MNDPLKANNRLLRHLMARGVCGVEAAVHTELPEEIVFPFKTVDNFEALETRLDDETTSSSVLKPFVAAGFPSGFDGSELQ</sequence>
<dbReference type="AlphaFoldDB" id="A0A9D4F0W9"/>
<gene>
    <name evidence="1" type="ORF">DPMN_165777</name>
</gene>